<feature type="compositionally biased region" description="Polar residues" evidence="3">
    <location>
        <begin position="259"/>
        <end position="269"/>
    </location>
</feature>
<feature type="domain" description="HTH OST-type" evidence="4">
    <location>
        <begin position="898"/>
        <end position="975"/>
    </location>
</feature>
<dbReference type="PROSITE" id="PS51644">
    <property type="entry name" value="HTH_OST"/>
    <property type="match status" value="4"/>
</dbReference>
<feature type="domain" description="HTH OST-type" evidence="4">
    <location>
        <begin position="984"/>
        <end position="1059"/>
    </location>
</feature>
<feature type="domain" description="HTH OST-type" evidence="4">
    <location>
        <begin position="822"/>
        <end position="897"/>
    </location>
</feature>
<protein>
    <recommendedName>
        <fullName evidence="4">HTH OST-type domain-containing protein</fullName>
    </recommendedName>
</protein>
<evidence type="ECO:0000256" key="1">
    <source>
        <dbReference type="ARBA" id="ARBA00022737"/>
    </source>
</evidence>
<keyword evidence="2" id="KW-0694">RNA-binding</keyword>
<feature type="compositionally biased region" description="Polar residues" evidence="3">
    <location>
        <begin position="1358"/>
        <end position="1367"/>
    </location>
</feature>
<feature type="compositionally biased region" description="Low complexity" evidence="3">
    <location>
        <begin position="1768"/>
        <end position="1783"/>
    </location>
</feature>
<dbReference type="Pfam" id="PF01936">
    <property type="entry name" value="NYN"/>
    <property type="match status" value="1"/>
</dbReference>
<dbReference type="Gene3D" id="3.30.420.610">
    <property type="entry name" value="LOTUS domain-like"/>
    <property type="match status" value="2"/>
</dbReference>
<feature type="compositionally biased region" description="Polar residues" evidence="3">
    <location>
        <begin position="1501"/>
        <end position="1514"/>
    </location>
</feature>
<dbReference type="Pfam" id="PF11608">
    <property type="entry name" value="RRM_MARF1"/>
    <property type="match status" value="1"/>
</dbReference>
<feature type="compositionally biased region" description="Pro residues" evidence="3">
    <location>
        <begin position="1387"/>
        <end position="1403"/>
    </location>
</feature>
<dbReference type="GO" id="GO:1905762">
    <property type="term" value="F:CCR4-NOT complex binding"/>
    <property type="evidence" value="ECO:0007669"/>
    <property type="project" value="TreeGrafter"/>
</dbReference>
<reference evidence="5 6" key="1">
    <citation type="submission" date="2024-02" db="EMBL/GenBank/DDBJ databases">
        <title>Chromosome-scale genome assembly of the rough periwinkle Littorina saxatilis.</title>
        <authorList>
            <person name="De Jode A."/>
            <person name="Faria R."/>
            <person name="Formenti G."/>
            <person name="Sims Y."/>
            <person name="Smith T.P."/>
            <person name="Tracey A."/>
            <person name="Wood J.M.D."/>
            <person name="Zagrodzka Z.B."/>
            <person name="Johannesson K."/>
            <person name="Butlin R.K."/>
            <person name="Leder E.H."/>
        </authorList>
    </citation>
    <scope>NUCLEOTIDE SEQUENCE [LARGE SCALE GENOMIC DNA]</scope>
    <source>
        <strain evidence="5">Snail1</strain>
        <tissue evidence="5">Muscle</tissue>
    </source>
</reference>
<keyword evidence="6" id="KW-1185">Reference proteome</keyword>
<dbReference type="InterPro" id="IPR035979">
    <property type="entry name" value="RBD_domain_sf"/>
</dbReference>
<feature type="compositionally biased region" description="Low complexity" evidence="3">
    <location>
        <begin position="1418"/>
        <end position="1433"/>
    </location>
</feature>
<evidence type="ECO:0000256" key="2">
    <source>
        <dbReference type="ARBA" id="ARBA00022884"/>
    </source>
</evidence>
<gene>
    <name evidence="5" type="ORF">V1264_011371</name>
</gene>
<feature type="region of interest" description="Disordered" evidence="3">
    <location>
        <begin position="1497"/>
        <end position="1517"/>
    </location>
</feature>
<keyword evidence="1" id="KW-0677">Repeat</keyword>
<dbReference type="SUPFAM" id="SSF54928">
    <property type="entry name" value="RNA-binding domain, RBD"/>
    <property type="match status" value="1"/>
</dbReference>
<dbReference type="GO" id="GO:0010468">
    <property type="term" value="P:regulation of gene expression"/>
    <property type="evidence" value="ECO:0007669"/>
    <property type="project" value="InterPro"/>
</dbReference>
<feature type="region of interest" description="Disordered" evidence="3">
    <location>
        <begin position="477"/>
        <end position="502"/>
    </location>
</feature>
<dbReference type="PANTHER" id="PTHR14379">
    <property type="entry name" value="LIMKAIN B LKAP"/>
    <property type="match status" value="1"/>
</dbReference>
<name>A0AAN9GKZ5_9CAEN</name>
<dbReference type="GO" id="GO:0003723">
    <property type="term" value="F:RNA binding"/>
    <property type="evidence" value="ECO:0007669"/>
    <property type="project" value="UniProtKB-KW"/>
</dbReference>
<feature type="region of interest" description="Disordered" evidence="3">
    <location>
        <begin position="1727"/>
        <end position="1803"/>
    </location>
</feature>
<feature type="region of interest" description="Disordered" evidence="3">
    <location>
        <begin position="1358"/>
        <end position="1445"/>
    </location>
</feature>
<comment type="caution">
    <text evidence="5">The sequence shown here is derived from an EMBL/GenBank/DDBJ whole genome shotgun (WGS) entry which is preliminary data.</text>
</comment>
<feature type="compositionally biased region" description="Polar residues" evidence="3">
    <location>
        <begin position="1746"/>
        <end position="1761"/>
    </location>
</feature>
<dbReference type="CDD" id="cd08824">
    <property type="entry name" value="LOTUS"/>
    <property type="match status" value="2"/>
</dbReference>
<feature type="domain" description="HTH OST-type" evidence="4">
    <location>
        <begin position="1060"/>
        <end position="1133"/>
    </location>
</feature>
<accession>A0AAN9GKZ5</accession>
<dbReference type="GO" id="GO:0004540">
    <property type="term" value="F:RNA nuclease activity"/>
    <property type="evidence" value="ECO:0007669"/>
    <property type="project" value="InterPro"/>
</dbReference>
<dbReference type="InterPro" id="IPR034189">
    <property type="entry name" value="MARF1_RRM1"/>
</dbReference>
<organism evidence="5 6">
    <name type="scientific">Littorina saxatilis</name>
    <dbReference type="NCBI Taxonomy" id="31220"/>
    <lineage>
        <taxon>Eukaryota</taxon>
        <taxon>Metazoa</taxon>
        <taxon>Spiralia</taxon>
        <taxon>Lophotrochozoa</taxon>
        <taxon>Mollusca</taxon>
        <taxon>Gastropoda</taxon>
        <taxon>Caenogastropoda</taxon>
        <taxon>Littorinimorpha</taxon>
        <taxon>Littorinoidea</taxon>
        <taxon>Littorinidae</taxon>
        <taxon>Littorina</taxon>
    </lineage>
</organism>
<dbReference type="PANTHER" id="PTHR14379:SF3">
    <property type="entry name" value="MEIOSIS REGULATOR AND MRNA STABILITY FACTOR 1"/>
    <property type="match status" value="1"/>
</dbReference>
<dbReference type="InterPro" id="IPR045602">
    <property type="entry name" value="MARF1_LOTUS"/>
</dbReference>
<dbReference type="Pfam" id="PF12872">
    <property type="entry name" value="OST-HTH"/>
    <property type="match status" value="4"/>
</dbReference>
<dbReference type="InterPro" id="IPR024768">
    <property type="entry name" value="Marf1"/>
</dbReference>
<proteinExistence type="predicted"/>
<evidence type="ECO:0000259" key="4">
    <source>
        <dbReference type="PROSITE" id="PS51644"/>
    </source>
</evidence>
<dbReference type="Gene3D" id="3.30.70.330">
    <property type="match status" value="2"/>
</dbReference>
<evidence type="ECO:0000256" key="3">
    <source>
        <dbReference type="SAM" id="MobiDB-lite"/>
    </source>
</evidence>
<sequence length="1803" mass="198119">MGDETSESRKAIGLFWDIENCHVPRNVSPLSVVKRLREKFFAGLREAEFMCVCDINKESTAVIEELNNGQVNIVHINATSKNTADDKIKQSLRRFADTHPAETKIVLISGDVNFCAELSDLRHRKHFYIILIHKRQVHEALTQCAHEHYVYEDLMGDLPRKPESKVNIQNNTLALVQSLRLVARGFPNEIPLDLVKKRLKTLASNCGGKVIQINHDKATLVFPTQEASLRAKRRMADADVYGLPITVNACRVDDHTHSPTRFTNYSAGRSRSESRDRQQHSDAPGAPGNSSPIKKFGSQHGAFGSGYKSTQNSYSSVAENICITQSYQASRPFQGAEEGGEREVYSSVKEMTADYSQPSPMHPMGILRHQNYPEHLDSQTGLSSESQLHLQPPNLSEPPPAFNAFPVSGADGGTLNVSKTYNVTYQHHYIPPGMVTPQPVYPYQNNFKPPAYNPGPRQAVKFSYDFNRPLSRNAISTGSFNTQPQVRPHSSRSVSSTSDMFDDEDEDGLEMAYFKAQQLGEGEKSAPVDLTVTNLDYNISKKEWRKILAATFQPHVKVLGICMRTQPDNTSIASIKVPCVEDARFAISQVHRRKIGYKRIHVALSEEKDQAPAESTRQETISILSDAKGLTMPVFKFIENYEKRYHKSVSVSDLYKMKEVVEIMDRGGAGRMVKLARGVCPTPSPTPDSFTDPFQEENMDQPVCLFHCPEGSHQHAEAMSLGMLPNVKLQRKPFAAQVHSLLLGHNGVMPLMSFPMCYKAQFSSILSSVEEGVYMEHLISCVPGVEIVMSKKGVKVIHFQEKKDPPGAEAICGRTTPVMSQQMALLSREIGDLLRQSRLCSIPASKFIPAYHHHFGRQCRVADYGYTKLAELFEALPHVLQVLGTGDRKVLTLSHRAQVKRFIADVLKVLKTQPGKLLSVTDLPATYERMLFRKFDISHYGVSFIEDMFMDIPPTSILVTAERYPRKIVLAIPKRDQTPEEVKRTEQFALELIDLLKHNPHGRMTFNKFIPAYHHHFGRQCRVADYGFTRLTDLFESVSHVVEIVDDEEERMIKLTAPEMRMVLAEQITGLLRESPGMTLPLDQVLLTFQRQYGFPLRLSDFGVCDVKDLLAKIKYCVYVDTKEKPPIVKLRPTPEMPALAVNVIRLLMDQSGGCLPLVELCSRYRQTFAVDCNVQEIMDNLADYVQISTEGDDGSALIRLTALQILGKDIRAMLRKVGSVPFVKVGQIYQEHYFVELKPALYGFPDVSSLLRSLYHIVKIVGRTGRKFVELSPILGDGNEDEEMVQLNRVSSVSRYDDPLSAPVPSGVPSPSLMPKQNFVTPDLMDFNSADYLDMFDLSAEEKKGLRTPLCRTPTTMLQSEFNSGPSPTPLQPSPDVFPGDVPLTSPFPPPPSFPVDMPPPNFARGLQPPEQPLPPLSSSAPDTNRPAFPFNSAPPPAQDSTGALTPASLQWKERLEGGSVSFTPEQLNNLKSMGLLKREGTEGGLTVTDSKARPVSAPTYETSGNGQQQTLPGSAAVTKPAPEGAMPGLSVNGSVTMMTESAEAAVTFADPCIIQSSLSVAPGFSSQPLFKMPQFGNGQFMEFKVPAIGGYKVPGLPASWDISAGEKDVSKQSSEETANSLVKALKASLNLSEDGEGDITQAAPTCTMSSLHPSLQGTSMAAALGMVLKDTSSSSVDNDASPAAPVNHSVSLLEKSSQLHQLVLTQAGNASSLATASTLHGRDATAAGVGSADSGSSAPIPANDSFSLDQPLDTSSTRSARSESKGSQGSVSDTTSSSPSPRKNPRRAKIAAKFMNPGSGQ</sequence>
<dbReference type="InterPro" id="IPR025605">
    <property type="entry name" value="OST-HTH/LOTUS_dom"/>
</dbReference>
<dbReference type="InterPro" id="IPR012677">
    <property type="entry name" value="Nucleotide-bd_a/b_plait_sf"/>
</dbReference>
<dbReference type="InterPro" id="IPR041966">
    <property type="entry name" value="LOTUS-like"/>
</dbReference>
<dbReference type="Proteomes" id="UP001374579">
    <property type="component" value="Unassembled WGS sequence"/>
</dbReference>
<dbReference type="EMBL" id="JBAMIC010000002">
    <property type="protein sequence ID" value="KAK7111796.1"/>
    <property type="molecule type" value="Genomic_DNA"/>
</dbReference>
<dbReference type="GO" id="GO:0005777">
    <property type="term" value="C:peroxisome"/>
    <property type="evidence" value="ECO:0007669"/>
    <property type="project" value="InterPro"/>
</dbReference>
<feature type="compositionally biased region" description="Low complexity" evidence="3">
    <location>
        <begin position="1728"/>
        <end position="1740"/>
    </location>
</feature>
<feature type="region of interest" description="Disordered" evidence="3">
    <location>
        <begin position="254"/>
        <end position="310"/>
    </location>
</feature>
<dbReference type="Pfam" id="PF19687">
    <property type="entry name" value="MARF1_LOTUS"/>
    <property type="match status" value="1"/>
</dbReference>
<feature type="compositionally biased region" description="Basic and acidic residues" evidence="3">
    <location>
        <begin position="270"/>
        <end position="280"/>
    </location>
</feature>
<dbReference type="InterPro" id="IPR021139">
    <property type="entry name" value="NYN"/>
</dbReference>
<dbReference type="CDD" id="cd10910">
    <property type="entry name" value="PIN_limkain_b1_N_like"/>
    <property type="match status" value="1"/>
</dbReference>
<evidence type="ECO:0000313" key="6">
    <source>
        <dbReference type="Proteomes" id="UP001374579"/>
    </source>
</evidence>
<evidence type="ECO:0000313" key="5">
    <source>
        <dbReference type="EMBL" id="KAK7111796.1"/>
    </source>
</evidence>